<organism evidence="1">
    <name type="scientific">Staphylothermus marinus</name>
    <dbReference type="NCBI Taxonomy" id="2280"/>
    <lineage>
        <taxon>Archaea</taxon>
        <taxon>Thermoproteota</taxon>
        <taxon>Thermoprotei</taxon>
        <taxon>Desulfurococcales</taxon>
        <taxon>Desulfurococcaceae</taxon>
        <taxon>Staphylothermus</taxon>
    </lineage>
</organism>
<dbReference type="Gene3D" id="3.10.20.30">
    <property type="match status" value="1"/>
</dbReference>
<dbReference type="InterPro" id="IPR012675">
    <property type="entry name" value="Beta-grasp_dom_sf"/>
</dbReference>
<dbReference type="InterPro" id="IPR010038">
    <property type="entry name" value="MoaD_arc-typ"/>
</dbReference>
<dbReference type="CDD" id="cd00754">
    <property type="entry name" value="Ubl_MoaD"/>
    <property type="match status" value="1"/>
</dbReference>
<gene>
    <name evidence="1" type="ORF">ENU14_04640</name>
</gene>
<dbReference type="AlphaFoldDB" id="A0A7C4D7K9"/>
<comment type="caution">
    <text evidence="1">The sequence shown here is derived from an EMBL/GenBank/DDBJ whole genome shotgun (WGS) entry which is preliminary data.</text>
</comment>
<dbReference type="EMBL" id="DTBJ01000034">
    <property type="protein sequence ID" value="HGM58854.1"/>
    <property type="molecule type" value="Genomic_DNA"/>
</dbReference>
<reference evidence="1" key="1">
    <citation type="journal article" date="2020" name="mSystems">
        <title>Genome- and Community-Level Interaction Insights into Carbon Utilization and Element Cycling Functions of Hydrothermarchaeota in Hydrothermal Sediment.</title>
        <authorList>
            <person name="Zhou Z."/>
            <person name="Liu Y."/>
            <person name="Xu W."/>
            <person name="Pan J."/>
            <person name="Luo Z.H."/>
            <person name="Li M."/>
        </authorList>
    </citation>
    <scope>NUCLEOTIDE SEQUENCE [LARGE SCALE GENOMIC DNA]</scope>
    <source>
        <strain evidence="1">SpSt-642</strain>
    </source>
</reference>
<proteinExistence type="predicted"/>
<protein>
    <submittedName>
        <fullName evidence="1">MoaD/ThiS family protein</fullName>
    </submittedName>
</protein>
<dbReference type="SUPFAM" id="SSF54285">
    <property type="entry name" value="MoaD/ThiS"/>
    <property type="match status" value="1"/>
</dbReference>
<dbReference type="InterPro" id="IPR016155">
    <property type="entry name" value="Mopterin_synth/thiamin_S_b"/>
</dbReference>
<evidence type="ECO:0000313" key="1">
    <source>
        <dbReference type="EMBL" id="HGM58854.1"/>
    </source>
</evidence>
<sequence>MVKIIVKYMLWIRDKTGVDREEFILEDGSILKDLLEKLMEKYSGLAKYLENPMDTENPLIILVNSRRVGFEYVFKDGDEVLLMPPVSGG</sequence>
<dbReference type="InterPro" id="IPR003749">
    <property type="entry name" value="ThiS/MoaD-like"/>
</dbReference>
<dbReference type="NCBIfam" id="TIGR01687">
    <property type="entry name" value="moaD_arch"/>
    <property type="match status" value="1"/>
</dbReference>
<dbReference type="Pfam" id="PF02597">
    <property type="entry name" value="ThiS"/>
    <property type="match status" value="1"/>
</dbReference>
<name>A0A7C4D7K9_STAMA</name>
<accession>A0A7C4D7K9</accession>